<dbReference type="Proteomes" id="UP000271162">
    <property type="component" value="Unassembled WGS sequence"/>
</dbReference>
<reference evidence="1 2" key="2">
    <citation type="submission" date="2018-11" db="EMBL/GenBank/DDBJ databases">
        <authorList>
            <consortium name="Pathogen Informatics"/>
        </authorList>
    </citation>
    <scope>NUCLEOTIDE SEQUENCE [LARGE SCALE GENOMIC DNA]</scope>
</reference>
<gene>
    <name evidence="1" type="ORF">NBR_LOCUS12730</name>
</gene>
<protein>
    <submittedName>
        <fullName evidence="3">UBC core domain-containing protein</fullName>
    </submittedName>
</protein>
<organism evidence="3">
    <name type="scientific">Nippostrongylus brasiliensis</name>
    <name type="common">Rat hookworm</name>
    <dbReference type="NCBI Taxonomy" id="27835"/>
    <lineage>
        <taxon>Eukaryota</taxon>
        <taxon>Metazoa</taxon>
        <taxon>Ecdysozoa</taxon>
        <taxon>Nematoda</taxon>
        <taxon>Chromadorea</taxon>
        <taxon>Rhabditida</taxon>
        <taxon>Rhabditina</taxon>
        <taxon>Rhabditomorpha</taxon>
        <taxon>Strongyloidea</taxon>
        <taxon>Heligmosomidae</taxon>
        <taxon>Nippostrongylus</taxon>
    </lineage>
</organism>
<dbReference type="EMBL" id="UYSL01020841">
    <property type="protein sequence ID" value="VDL76319.1"/>
    <property type="molecule type" value="Genomic_DNA"/>
</dbReference>
<keyword evidence="2" id="KW-1185">Reference proteome</keyword>
<proteinExistence type="predicted"/>
<accession>A0A0N4Y8Y6</accession>
<evidence type="ECO:0000313" key="1">
    <source>
        <dbReference type="EMBL" id="VDL76319.1"/>
    </source>
</evidence>
<sequence>MKLNRLVHIKNVTSTIERIKLKVEWETEGLEYLPERAYIIKFNTIKGRPMEDVNATQESMARICEAPMPRPKCYAIGKGVPQWGNIGLEVPRYNKRYYIQVACLTSAGRGPWSKGDNYHNYDHNYNDDNNDNDHYDYNHIHQVRAAVAKGTDRCRLMECLFFVVLRFHENFNLKEELLEKKRS</sequence>
<evidence type="ECO:0000313" key="2">
    <source>
        <dbReference type="Proteomes" id="UP000271162"/>
    </source>
</evidence>
<reference evidence="3" key="1">
    <citation type="submission" date="2017-02" db="UniProtKB">
        <authorList>
            <consortium name="WormBaseParasite"/>
        </authorList>
    </citation>
    <scope>IDENTIFICATION</scope>
</reference>
<name>A0A0N4Y8Y6_NIPBR</name>
<evidence type="ECO:0000313" key="3">
    <source>
        <dbReference type="WBParaSite" id="NBR_0001272901-mRNA-1"/>
    </source>
</evidence>
<dbReference type="WBParaSite" id="NBR_0001272901-mRNA-1">
    <property type="protein sequence ID" value="NBR_0001272901-mRNA-1"/>
    <property type="gene ID" value="NBR_0001272901"/>
</dbReference>
<dbReference type="AlphaFoldDB" id="A0A0N4Y8Y6"/>